<dbReference type="EMBL" id="FOGU01000012">
    <property type="protein sequence ID" value="SES35631.1"/>
    <property type="molecule type" value="Genomic_DNA"/>
</dbReference>
<dbReference type="AlphaFoldDB" id="A0A1H9WP86"/>
<proteinExistence type="predicted"/>
<feature type="region of interest" description="Disordered" evidence="1">
    <location>
        <begin position="46"/>
        <end position="73"/>
    </location>
</feature>
<dbReference type="RefSeq" id="WP_092695793.1">
    <property type="nucleotide sequence ID" value="NZ_FOGU01000012.1"/>
</dbReference>
<organism evidence="2 3">
    <name type="scientific">Tranquillimonas rosea</name>
    <dbReference type="NCBI Taxonomy" id="641238"/>
    <lineage>
        <taxon>Bacteria</taxon>
        <taxon>Pseudomonadati</taxon>
        <taxon>Pseudomonadota</taxon>
        <taxon>Alphaproteobacteria</taxon>
        <taxon>Rhodobacterales</taxon>
        <taxon>Roseobacteraceae</taxon>
        <taxon>Tranquillimonas</taxon>
    </lineage>
</organism>
<evidence type="ECO:0000313" key="2">
    <source>
        <dbReference type="EMBL" id="SES35631.1"/>
    </source>
</evidence>
<feature type="compositionally biased region" description="Polar residues" evidence="1">
    <location>
        <begin position="54"/>
        <end position="63"/>
    </location>
</feature>
<sequence length="73" mass="8255">MAYTRLAPRPATLGQLFAAWIGRRSEERRLVRDGHLLDAMPCDRLEDIGLPPRTSANRRTSGMQGPPPKTQLW</sequence>
<dbReference type="STRING" id="641238.SAMN04490244_11218"/>
<keyword evidence="3" id="KW-1185">Reference proteome</keyword>
<dbReference type="OrthoDB" id="9992392at2"/>
<gene>
    <name evidence="2" type="ORF">SAMN04490244_11218</name>
</gene>
<evidence type="ECO:0000313" key="3">
    <source>
        <dbReference type="Proteomes" id="UP000198885"/>
    </source>
</evidence>
<accession>A0A1H9WP86</accession>
<reference evidence="2 3" key="1">
    <citation type="submission" date="2016-10" db="EMBL/GenBank/DDBJ databases">
        <authorList>
            <person name="de Groot N.N."/>
        </authorList>
    </citation>
    <scope>NUCLEOTIDE SEQUENCE [LARGE SCALE GENOMIC DNA]</scope>
    <source>
        <strain evidence="2 3">DSM 23042</strain>
    </source>
</reference>
<dbReference type="Proteomes" id="UP000198885">
    <property type="component" value="Unassembled WGS sequence"/>
</dbReference>
<evidence type="ECO:0000256" key="1">
    <source>
        <dbReference type="SAM" id="MobiDB-lite"/>
    </source>
</evidence>
<protein>
    <recommendedName>
        <fullName evidence="4">DUF1127 domain-containing protein</fullName>
    </recommendedName>
</protein>
<name>A0A1H9WP86_9RHOB</name>
<evidence type="ECO:0008006" key="4">
    <source>
        <dbReference type="Google" id="ProtNLM"/>
    </source>
</evidence>